<dbReference type="AlphaFoldDB" id="A0A5K3FQ57"/>
<dbReference type="WBParaSite" id="MCU_010364-RA">
    <property type="protein sequence ID" value="MCU_010364-RA"/>
    <property type="gene ID" value="MCU_010364"/>
</dbReference>
<evidence type="ECO:0000256" key="1">
    <source>
        <dbReference type="SAM" id="MobiDB-lite"/>
    </source>
</evidence>
<evidence type="ECO:0000313" key="2">
    <source>
        <dbReference type="WBParaSite" id="MCU_010364-RA"/>
    </source>
</evidence>
<sequence length="115" mass="13017">MEGLKQAKKQFILNKSVSEAEKRRINLARTECNTMLPFADRGSCSRDPFMTCNTQPNTSMEYRDLNQRSPHWDLCSSGGSDSAPCEVQVGSRGSHEKMPKDNVILGKLRDRHFVL</sequence>
<protein>
    <submittedName>
        <fullName evidence="2">Uncharacterized protein</fullName>
    </submittedName>
</protein>
<feature type="region of interest" description="Disordered" evidence="1">
    <location>
        <begin position="78"/>
        <end position="98"/>
    </location>
</feature>
<accession>A0A5K3FQ57</accession>
<reference evidence="2" key="1">
    <citation type="submission" date="2019-11" db="UniProtKB">
        <authorList>
            <consortium name="WormBaseParasite"/>
        </authorList>
    </citation>
    <scope>IDENTIFICATION</scope>
</reference>
<proteinExistence type="predicted"/>
<name>A0A5K3FQ57_MESCO</name>
<organism evidence="2">
    <name type="scientific">Mesocestoides corti</name>
    <name type="common">Flatworm</name>
    <dbReference type="NCBI Taxonomy" id="53468"/>
    <lineage>
        <taxon>Eukaryota</taxon>
        <taxon>Metazoa</taxon>
        <taxon>Spiralia</taxon>
        <taxon>Lophotrochozoa</taxon>
        <taxon>Platyhelminthes</taxon>
        <taxon>Cestoda</taxon>
        <taxon>Eucestoda</taxon>
        <taxon>Cyclophyllidea</taxon>
        <taxon>Mesocestoididae</taxon>
        <taxon>Mesocestoides</taxon>
    </lineage>
</organism>